<proteinExistence type="predicted"/>
<reference evidence="1 2" key="1">
    <citation type="submission" date="2018-06" db="EMBL/GenBank/DDBJ databases">
        <title>Comparative genomics of downy mildews reveals potential adaptations to biotrophy.</title>
        <authorList>
            <person name="Fletcher K."/>
            <person name="Klosterman S.J."/>
            <person name="Derevnina L."/>
            <person name="Martin F."/>
            <person name="Koike S."/>
            <person name="Reyes Chin-Wo S."/>
            <person name="Mou B."/>
            <person name="Michelmore R."/>
        </authorList>
    </citation>
    <scope>NUCLEOTIDE SEQUENCE [LARGE SCALE GENOMIC DNA]</scope>
    <source>
        <strain evidence="1 2">R14</strain>
    </source>
</reference>
<dbReference type="Proteomes" id="UP000282087">
    <property type="component" value="Unassembled WGS sequence"/>
</dbReference>
<organism evidence="1 2">
    <name type="scientific">Peronospora effusa</name>
    <dbReference type="NCBI Taxonomy" id="542832"/>
    <lineage>
        <taxon>Eukaryota</taxon>
        <taxon>Sar</taxon>
        <taxon>Stramenopiles</taxon>
        <taxon>Oomycota</taxon>
        <taxon>Peronosporomycetes</taxon>
        <taxon>Peronosporales</taxon>
        <taxon>Peronosporaceae</taxon>
        <taxon>Peronospora</taxon>
    </lineage>
</organism>
<keyword evidence="2" id="KW-1185">Reference proteome</keyword>
<accession>A0A3M6VD14</accession>
<name>A0A3M6VD14_9STRA</name>
<evidence type="ECO:0000313" key="2">
    <source>
        <dbReference type="Proteomes" id="UP000282087"/>
    </source>
</evidence>
<protein>
    <submittedName>
        <fullName evidence="1">Uncharacterized protein</fullName>
    </submittedName>
</protein>
<evidence type="ECO:0000313" key="1">
    <source>
        <dbReference type="EMBL" id="RMX62200.1"/>
    </source>
</evidence>
<dbReference type="AlphaFoldDB" id="A0A3M6VD14"/>
<comment type="caution">
    <text evidence="1">The sequence shown here is derived from an EMBL/GenBank/DDBJ whole genome shotgun (WGS) entry which is preliminary data.</text>
</comment>
<gene>
    <name evidence="1" type="ORF">DD238_004303</name>
</gene>
<dbReference type="EMBL" id="QLLG01000803">
    <property type="protein sequence ID" value="RMX62200.1"/>
    <property type="molecule type" value="Genomic_DNA"/>
</dbReference>
<sequence>MGIACQHHANLLLQRHLKRSSTRGCTMASSHPMWAVAICYAVSSGGSIQHAQQLGVHGGSDGTFAFIATKNASFQQELAIITNEEKALKKCCASVMMSLERRCPRHGVLIRCCPAQILFGSTIPTASRSSSLSCFVKEMDSTVNVEGYKAHMKDHK</sequence>